<protein>
    <recommendedName>
        <fullName evidence="4">Secreted protein</fullName>
    </recommendedName>
</protein>
<evidence type="ECO:0000313" key="2">
    <source>
        <dbReference type="EMBL" id="QDS70203.1"/>
    </source>
</evidence>
<proteinExistence type="predicted"/>
<sequence>MRIAPYLATLLTLAPVYGYRCTQAFYTYVYACDDSKLACTVGNVNPIPGNAQKELDTWVTAWKAWANDPGTNGDCGGSCSAYIPVSVKYYTGLTWGTNCTMARRYKKTLTGVPGVPSTIKVIADETDCDVHCNIGGSKTCSFVYGKCK</sequence>
<dbReference type="Proteomes" id="UP000316270">
    <property type="component" value="Chromosome 4"/>
</dbReference>
<accession>A0A517L3J5</accession>
<keyword evidence="1" id="KW-0732">Signal</keyword>
<evidence type="ECO:0000256" key="1">
    <source>
        <dbReference type="SAM" id="SignalP"/>
    </source>
</evidence>
<reference evidence="2 3" key="1">
    <citation type="submission" date="2019-07" db="EMBL/GenBank/DDBJ databases">
        <title>Finished genome of Venturia effusa.</title>
        <authorList>
            <person name="Young C.A."/>
            <person name="Cox M.P."/>
            <person name="Ganley A.R.D."/>
            <person name="David W.J."/>
        </authorList>
    </citation>
    <scope>NUCLEOTIDE SEQUENCE [LARGE SCALE GENOMIC DNA]</scope>
    <source>
        <strain evidence="3">albino</strain>
    </source>
</reference>
<keyword evidence="3" id="KW-1185">Reference proteome</keyword>
<gene>
    <name evidence="2" type="ORF">FKW77_006846</name>
</gene>
<feature type="signal peptide" evidence="1">
    <location>
        <begin position="1"/>
        <end position="18"/>
    </location>
</feature>
<organism evidence="2 3">
    <name type="scientific">Venturia effusa</name>
    <dbReference type="NCBI Taxonomy" id="50376"/>
    <lineage>
        <taxon>Eukaryota</taxon>
        <taxon>Fungi</taxon>
        <taxon>Dikarya</taxon>
        <taxon>Ascomycota</taxon>
        <taxon>Pezizomycotina</taxon>
        <taxon>Dothideomycetes</taxon>
        <taxon>Pleosporomycetidae</taxon>
        <taxon>Venturiales</taxon>
        <taxon>Venturiaceae</taxon>
        <taxon>Venturia</taxon>
    </lineage>
</organism>
<evidence type="ECO:0000313" key="3">
    <source>
        <dbReference type="Proteomes" id="UP000316270"/>
    </source>
</evidence>
<name>A0A517L3J5_9PEZI</name>
<feature type="chain" id="PRO_5021821994" description="Secreted protein" evidence="1">
    <location>
        <begin position="19"/>
        <end position="148"/>
    </location>
</feature>
<evidence type="ECO:0008006" key="4">
    <source>
        <dbReference type="Google" id="ProtNLM"/>
    </source>
</evidence>
<dbReference type="EMBL" id="CP042188">
    <property type="protein sequence ID" value="QDS70203.1"/>
    <property type="molecule type" value="Genomic_DNA"/>
</dbReference>
<dbReference type="AlphaFoldDB" id="A0A517L3J5"/>